<reference evidence="1" key="1">
    <citation type="submission" date="2015-10" db="EMBL/GenBank/DDBJ databases">
        <authorList>
            <person name="Gilbert D.G."/>
        </authorList>
    </citation>
    <scope>NUCLEOTIDE SEQUENCE</scope>
    <source>
        <strain evidence="1">Phyl III-seqv23</strain>
    </source>
</reference>
<protein>
    <submittedName>
        <fullName evidence="1">Uncharacterized protein</fullName>
    </submittedName>
</protein>
<dbReference type="EMBL" id="LN899823">
    <property type="protein sequence ID" value="CUV26777.1"/>
    <property type="molecule type" value="Genomic_DNA"/>
</dbReference>
<accession>A0A0S4UY35</accession>
<name>A0A0S4UY35_RALSL</name>
<dbReference type="AlphaFoldDB" id="A0A0S4UY35"/>
<organism evidence="1">
    <name type="scientific">Ralstonia solanacearum</name>
    <name type="common">Pseudomonas solanacearum</name>
    <dbReference type="NCBI Taxonomy" id="305"/>
    <lineage>
        <taxon>Bacteria</taxon>
        <taxon>Pseudomonadati</taxon>
        <taxon>Pseudomonadota</taxon>
        <taxon>Betaproteobacteria</taxon>
        <taxon>Burkholderiales</taxon>
        <taxon>Burkholderiaceae</taxon>
        <taxon>Ralstonia</taxon>
        <taxon>Ralstonia solanacearum species complex</taxon>
    </lineage>
</organism>
<sequence length="23" mass="2557">MPKICFFSMGRFVQVDGCFASEG</sequence>
<gene>
    <name evidence="1" type="ORF">RUN1744_v1_2890001</name>
</gene>
<proteinExistence type="predicted"/>
<evidence type="ECO:0000313" key="1">
    <source>
        <dbReference type="EMBL" id="CUV26777.1"/>
    </source>
</evidence>